<dbReference type="Proteomes" id="UP000184543">
    <property type="component" value="Unassembled WGS sequence"/>
</dbReference>
<evidence type="ECO:0008006" key="10">
    <source>
        <dbReference type="Google" id="ProtNLM"/>
    </source>
</evidence>
<keyword evidence="5 7" id="KW-1133">Transmembrane helix</keyword>
<feature type="transmembrane region" description="Helical" evidence="7">
    <location>
        <begin position="265"/>
        <end position="287"/>
    </location>
</feature>
<feature type="transmembrane region" description="Helical" evidence="7">
    <location>
        <begin position="236"/>
        <end position="253"/>
    </location>
</feature>
<keyword evidence="6 7" id="KW-0472">Membrane</keyword>
<evidence type="ECO:0000256" key="4">
    <source>
        <dbReference type="ARBA" id="ARBA00022692"/>
    </source>
</evidence>
<dbReference type="PANTHER" id="PTHR42775">
    <property type="entry name" value="PERMEASE RV2963-RELATED"/>
    <property type="match status" value="1"/>
</dbReference>
<feature type="transmembrane region" description="Helical" evidence="7">
    <location>
        <begin position="299"/>
        <end position="320"/>
    </location>
</feature>
<evidence type="ECO:0000313" key="9">
    <source>
        <dbReference type="Proteomes" id="UP000184543"/>
    </source>
</evidence>
<dbReference type="EMBL" id="FQYU01000015">
    <property type="protein sequence ID" value="SHJ99050.1"/>
    <property type="molecule type" value="Genomic_DNA"/>
</dbReference>
<protein>
    <recommendedName>
        <fullName evidence="10">Permease</fullName>
    </recommendedName>
</protein>
<evidence type="ECO:0000256" key="7">
    <source>
        <dbReference type="SAM" id="Phobius"/>
    </source>
</evidence>
<dbReference type="PANTHER" id="PTHR42775:SF1">
    <property type="entry name" value="PERMEASE RV2963-RELATED"/>
    <property type="match status" value="1"/>
</dbReference>
<dbReference type="RefSeq" id="WP_072995686.1">
    <property type="nucleotide sequence ID" value="NZ_FQYU01000015.1"/>
</dbReference>
<evidence type="ECO:0000256" key="3">
    <source>
        <dbReference type="ARBA" id="ARBA00022475"/>
    </source>
</evidence>
<feature type="transmembrane region" description="Helical" evidence="7">
    <location>
        <begin position="206"/>
        <end position="224"/>
    </location>
</feature>
<dbReference type="GO" id="GO:0005886">
    <property type="term" value="C:plasma membrane"/>
    <property type="evidence" value="ECO:0007669"/>
    <property type="project" value="UniProtKB-SubCell"/>
</dbReference>
<dbReference type="OrthoDB" id="9777774at2"/>
<keyword evidence="9" id="KW-1185">Reference proteome</keyword>
<reference evidence="9" key="1">
    <citation type="submission" date="2016-11" db="EMBL/GenBank/DDBJ databases">
        <authorList>
            <person name="Varghese N."/>
            <person name="Submissions S."/>
        </authorList>
    </citation>
    <scope>NUCLEOTIDE SEQUENCE [LARGE SCALE GENOMIC DNA]</scope>
    <source>
        <strain evidence="9">DSM 19858</strain>
    </source>
</reference>
<feature type="transmembrane region" description="Helical" evidence="7">
    <location>
        <begin position="39"/>
        <end position="57"/>
    </location>
</feature>
<keyword evidence="4 7" id="KW-0812">Transmembrane</keyword>
<comment type="similarity">
    <text evidence="2">Belongs to the UPF0718 family.</text>
</comment>
<name>A0A1M6NTS6_9FLAO</name>
<evidence type="ECO:0000256" key="5">
    <source>
        <dbReference type="ARBA" id="ARBA00022989"/>
    </source>
</evidence>
<evidence type="ECO:0000256" key="2">
    <source>
        <dbReference type="ARBA" id="ARBA00006386"/>
    </source>
</evidence>
<comment type="subcellular location">
    <subcellularLocation>
        <location evidence="1">Cell membrane</location>
        <topology evidence="1">Multi-pass membrane protein</topology>
    </subcellularLocation>
</comment>
<evidence type="ECO:0000256" key="6">
    <source>
        <dbReference type="ARBA" id="ARBA00023136"/>
    </source>
</evidence>
<feature type="transmembrane region" description="Helical" evidence="7">
    <location>
        <begin position="77"/>
        <end position="100"/>
    </location>
</feature>
<organism evidence="8 9">
    <name type="scientific">Pseudozobellia thermophila</name>
    <dbReference type="NCBI Taxonomy" id="192903"/>
    <lineage>
        <taxon>Bacteria</taxon>
        <taxon>Pseudomonadati</taxon>
        <taxon>Bacteroidota</taxon>
        <taxon>Flavobacteriia</taxon>
        <taxon>Flavobacteriales</taxon>
        <taxon>Flavobacteriaceae</taxon>
        <taxon>Pseudozobellia</taxon>
    </lineage>
</organism>
<feature type="transmembrane region" description="Helical" evidence="7">
    <location>
        <begin position="107"/>
        <end position="132"/>
    </location>
</feature>
<keyword evidence="3" id="KW-1003">Cell membrane</keyword>
<sequence>MFDGLQDFADWLIYSVFGIGADTHLGTALNFFVFDTLKILILLFFIVFIMGIVNAYFPIERLKDYLNKKKLYGLEYFFASVFGAITPFCSCSSVPLFIGFVQGGIPLGVTFAFLITSPLVNEVAVAMFLGMFGVKATLIYALSGILLGSVGGWLLGKMNLEPLLSDWVKEILENKMQQAAYQDEKRSFRDRLPEITRGAWDIVKGVLLYVIIGIAIGAAMHGYVPENFFNQYLGGGQWWTVPLAVLVAVPMYANAAGIVPIIQVFVAKGVPLGTAIAFMMATVGLSIPEATLLKKVMSLKLIAIFFGVVTLCIILSGYLFNLIL</sequence>
<feature type="transmembrane region" description="Helical" evidence="7">
    <location>
        <begin position="138"/>
        <end position="156"/>
    </location>
</feature>
<dbReference type="InterPro" id="IPR005524">
    <property type="entry name" value="DUF318"/>
</dbReference>
<evidence type="ECO:0000256" key="1">
    <source>
        <dbReference type="ARBA" id="ARBA00004651"/>
    </source>
</evidence>
<dbReference type="InterPro" id="IPR053166">
    <property type="entry name" value="UPF0718_permease"/>
</dbReference>
<proteinExistence type="inferred from homology"/>
<dbReference type="STRING" id="192903.SAMN04488513_11542"/>
<feature type="transmembrane region" description="Helical" evidence="7">
    <location>
        <begin position="12"/>
        <end position="32"/>
    </location>
</feature>
<dbReference type="AlphaFoldDB" id="A0A1M6NTS6"/>
<accession>A0A1M6NTS6</accession>
<evidence type="ECO:0000313" key="8">
    <source>
        <dbReference type="EMBL" id="SHJ99050.1"/>
    </source>
</evidence>
<gene>
    <name evidence="8" type="ORF">SAMN04488513_11542</name>
</gene>
<dbReference type="Pfam" id="PF03773">
    <property type="entry name" value="ArsP_1"/>
    <property type="match status" value="1"/>
</dbReference>